<dbReference type="GO" id="GO:0005880">
    <property type="term" value="C:nuclear microtubule"/>
    <property type="evidence" value="ECO:0007669"/>
    <property type="project" value="TreeGrafter"/>
</dbReference>
<comment type="similarity">
    <text evidence="1">Belongs to the QWRF family.</text>
</comment>
<feature type="region of interest" description="Disordered" evidence="2">
    <location>
        <begin position="1"/>
        <end position="133"/>
    </location>
</feature>
<proteinExistence type="inferred from homology"/>
<feature type="region of interest" description="Disordered" evidence="2">
    <location>
        <begin position="294"/>
        <end position="379"/>
    </location>
</feature>
<dbReference type="Proteomes" id="UP000195402">
    <property type="component" value="Unassembled WGS sequence"/>
</dbReference>
<reference evidence="3 4" key="1">
    <citation type="journal article" date="2017" name="Mol. Plant">
        <title>The Genome of Medicinal Plant Macleaya cordata Provides New Insights into Benzylisoquinoline Alkaloids Metabolism.</title>
        <authorList>
            <person name="Liu X."/>
            <person name="Liu Y."/>
            <person name="Huang P."/>
            <person name="Ma Y."/>
            <person name="Qing Z."/>
            <person name="Tang Q."/>
            <person name="Cao H."/>
            <person name="Cheng P."/>
            <person name="Zheng Y."/>
            <person name="Yuan Z."/>
            <person name="Zhou Y."/>
            <person name="Liu J."/>
            <person name="Tang Z."/>
            <person name="Zhuo Y."/>
            <person name="Zhang Y."/>
            <person name="Yu L."/>
            <person name="Huang J."/>
            <person name="Yang P."/>
            <person name="Peng Q."/>
            <person name="Zhang J."/>
            <person name="Jiang W."/>
            <person name="Zhang Z."/>
            <person name="Lin K."/>
            <person name="Ro D.K."/>
            <person name="Chen X."/>
            <person name="Xiong X."/>
            <person name="Shang Y."/>
            <person name="Huang S."/>
            <person name="Zeng J."/>
        </authorList>
    </citation>
    <scope>NUCLEOTIDE SEQUENCE [LARGE SCALE GENOMIC DNA]</scope>
    <source>
        <strain evidence="4">cv. BLH2017</strain>
        <tissue evidence="3">Root</tissue>
    </source>
</reference>
<feature type="compositionally biased region" description="Basic and acidic residues" evidence="2">
    <location>
        <begin position="8"/>
        <end position="20"/>
    </location>
</feature>
<dbReference type="GO" id="GO:0008017">
    <property type="term" value="F:microtubule binding"/>
    <property type="evidence" value="ECO:0007669"/>
    <property type="project" value="TreeGrafter"/>
</dbReference>
<feature type="compositionally biased region" description="Low complexity" evidence="2">
    <location>
        <begin position="311"/>
        <end position="332"/>
    </location>
</feature>
<dbReference type="OMA" id="CEMLMAS"/>
<feature type="region of interest" description="Disordered" evidence="2">
    <location>
        <begin position="154"/>
        <end position="276"/>
    </location>
</feature>
<sequence length="614" mass="67140">MDVCEAEQVPRKGAITEEIPRPPLVPSEKNNAVSRRTRITREVPSRYKSSITSPSLSTNAVSRRSSSPNVTRTISSSSPLFSKRSISAERRRPSTPPSPPRPSTPNRDSLADIQSPATARKLVGGGRTTEGLWPSTMRSLCVSFQSDTFSLPVSKKEKPVTHDHTLKPSANLAHRQTETPLSQRKTTPERKRTPLRGRNASDQSENSRPLDNSHARTVDQRRWPSRTGGKLSGSALTRSMDLTDKPSRTGSSPLRGRGLSPSKKSPGRGLQKSQSEVASRLLFDEIGRGEYETCTGDDVSLRSFGPHKLGSSISSNSSERSSSTYRTGRSQSLPIPGSVRPPSPSKAPLLSSSPSRGMLSPSRTRPTTPFPSVNSVTSRSSCSSSVLSFIADVKKGRKGANHIEDAHQLRLLYNRYIQWRYINARADAALSIQQITAERTLYNVWFTTSELWDSVTMKRINLRELRQELKLNSVLNEQMIYLDDWALLEREHSSSLAGAIEALEACTLRLPVTGGARADSHTLKDAVCSALDVMQAMGSSVCSLLSRVEGMNGLVSELADVTAQERAVLDECGDLLASTAAMQVEENSLRTHLIQLKQALTDGVLRTSTIETSV</sequence>
<feature type="compositionally biased region" description="Basic and acidic residues" evidence="2">
    <location>
        <begin position="154"/>
        <end position="166"/>
    </location>
</feature>
<accession>A0A200QIU0</accession>
<dbReference type="Pfam" id="PF04484">
    <property type="entry name" value="QWRF"/>
    <property type="match status" value="1"/>
</dbReference>
<name>A0A200QIU0_MACCD</name>
<comment type="caution">
    <text evidence="3">The sequence shown here is derived from an EMBL/GenBank/DDBJ whole genome shotgun (WGS) entry which is preliminary data.</text>
</comment>
<dbReference type="FunCoup" id="A0A200QIU0">
    <property type="interactions" value="711"/>
</dbReference>
<dbReference type="InParanoid" id="A0A200QIU0"/>
<feature type="compositionally biased region" description="Polar residues" evidence="2">
    <location>
        <begin position="47"/>
        <end position="80"/>
    </location>
</feature>
<feature type="compositionally biased region" description="Polar residues" evidence="2">
    <location>
        <begin position="200"/>
        <end position="210"/>
    </location>
</feature>
<dbReference type="PANTHER" id="PTHR31807">
    <property type="entry name" value="AUGMIN FAMILY MEMBER"/>
    <property type="match status" value="1"/>
</dbReference>
<feature type="compositionally biased region" description="Basic and acidic residues" evidence="2">
    <location>
        <begin position="211"/>
        <end position="222"/>
    </location>
</feature>
<dbReference type="EMBL" id="MVGT01001995">
    <property type="protein sequence ID" value="OVA10364.1"/>
    <property type="molecule type" value="Genomic_DNA"/>
</dbReference>
<dbReference type="PANTHER" id="PTHR31807:SF37">
    <property type="entry name" value="HAUS AUGMIN-LIKE COMPLEX SUBUNIT 8"/>
    <property type="match status" value="1"/>
</dbReference>
<dbReference type="AlphaFoldDB" id="A0A200QIU0"/>
<evidence type="ECO:0008006" key="5">
    <source>
        <dbReference type="Google" id="ProtNLM"/>
    </source>
</evidence>
<evidence type="ECO:0000256" key="2">
    <source>
        <dbReference type="SAM" id="MobiDB-lite"/>
    </source>
</evidence>
<evidence type="ECO:0000313" key="3">
    <source>
        <dbReference type="EMBL" id="OVA10364.1"/>
    </source>
</evidence>
<dbReference type="InterPro" id="IPR007573">
    <property type="entry name" value="QWRF"/>
</dbReference>
<organism evidence="3 4">
    <name type="scientific">Macleaya cordata</name>
    <name type="common">Five-seeded plume-poppy</name>
    <name type="synonym">Bocconia cordata</name>
    <dbReference type="NCBI Taxonomy" id="56857"/>
    <lineage>
        <taxon>Eukaryota</taxon>
        <taxon>Viridiplantae</taxon>
        <taxon>Streptophyta</taxon>
        <taxon>Embryophyta</taxon>
        <taxon>Tracheophyta</taxon>
        <taxon>Spermatophyta</taxon>
        <taxon>Magnoliopsida</taxon>
        <taxon>Ranunculales</taxon>
        <taxon>Papaveraceae</taxon>
        <taxon>Papaveroideae</taxon>
        <taxon>Macleaya</taxon>
    </lineage>
</organism>
<dbReference type="OrthoDB" id="1924320at2759"/>
<dbReference type="GO" id="GO:0051225">
    <property type="term" value="P:spindle assembly"/>
    <property type="evidence" value="ECO:0007669"/>
    <property type="project" value="TreeGrafter"/>
</dbReference>
<evidence type="ECO:0000256" key="1">
    <source>
        <dbReference type="ARBA" id="ARBA00010016"/>
    </source>
</evidence>
<protein>
    <recommendedName>
        <fullName evidence="5">QWRF family</fullName>
    </recommendedName>
</protein>
<dbReference type="GO" id="GO:0005737">
    <property type="term" value="C:cytoplasm"/>
    <property type="evidence" value="ECO:0007669"/>
    <property type="project" value="TreeGrafter"/>
</dbReference>
<evidence type="ECO:0000313" key="4">
    <source>
        <dbReference type="Proteomes" id="UP000195402"/>
    </source>
</evidence>
<feature type="compositionally biased region" description="Pro residues" evidence="2">
    <location>
        <begin position="94"/>
        <end position="103"/>
    </location>
</feature>
<feature type="compositionally biased region" description="Low complexity" evidence="2">
    <location>
        <begin position="346"/>
        <end position="379"/>
    </location>
</feature>
<gene>
    <name evidence="3" type="ORF">BVC80_1493g9</name>
</gene>
<keyword evidence="4" id="KW-1185">Reference proteome</keyword>
<dbReference type="STRING" id="56857.A0A200QIU0"/>